<accession>A0ACC3CWD7</accession>
<dbReference type="EMBL" id="JAWDJW010010399">
    <property type="protein sequence ID" value="KAK3047004.1"/>
    <property type="molecule type" value="Genomic_DNA"/>
</dbReference>
<protein>
    <submittedName>
        <fullName evidence="1">Uncharacterized protein</fullName>
    </submittedName>
</protein>
<organism evidence="1 2">
    <name type="scientific">Coniosporium uncinatum</name>
    <dbReference type="NCBI Taxonomy" id="93489"/>
    <lineage>
        <taxon>Eukaryota</taxon>
        <taxon>Fungi</taxon>
        <taxon>Dikarya</taxon>
        <taxon>Ascomycota</taxon>
        <taxon>Pezizomycotina</taxon>
        <taxon>Dothideomycetes</taxon>
        <taxon>Dothideomycetes incertae sedis</taxon>
        <taxon>Coniosporium</taxon>
    </lineage>
</organism>
<feature type="non-terminal residue" evidence="1">
    <location>
        <position position="1"/>
    </location>
</feature>
<comment type="caution">
    <text evidence="1">The sequence shown here is derived from an EMBL/GenBank/DDBJ whole genome shotgun (WGS) entry which is preliminary data.</text>
</comment>
<evidence type="ECO:0000313" key="2">
    <source>
        <dbReference type="Proteomes" id="UP001186974"/>
    </source>
</evidence>
<dbReference type="Proteomes" id="UP001186974">
    <property type="component" value="Unassembled WGS sequence"/>
</dbReference>
<sequence length="82" mass="8863">RSRRPQSMFPGAASRSRSRSGNDGGGGPFARMARAVGGGDGGSGQSVGRRQDRGRSDDRREGHVRAKSREERRQEIELGQIP</sequence>
<evidence type="ECO:0000313" key="1">
    <source>
        <dbReference type="EMBL" id="KAK3047004.1"/>
    </source>
</evidence>
<name>A0ACC3CWD7_9PEZI</name>
<keyword evidence="2" id="KW-1185">Reference proteome</keyword>
<proteinExistence type="predicted"/>
<gene>
    <name evidence="1" type="ORF">LTS18_013242</name>
</gene>
<reference evidence="1" key="1">
    <citation type="submission" date="2024-09" db="EMBL/GenBank/DDBJ databases">
        <title>Black Yeasts Isolated from many extreme environments.</title>
        <authorList>
            <person name="Coleine C."/>
            <person name="Stajich J.E."/>
            <person name="Selbmann L."/>
        </authorList>
    </citation>
    <scope>NUCLEOTIDE SEQUENCE</scope>
    <source>
        <strain evidence="1">CCFEE 5737</strain>
    </source>
</reference>